<accession>A0A9P0TN06</accession>
<keyword evidence="2" id="KW-1185">Reference proteome</keyword>
<protein>
    <submittedName>
        <fullName evidence="1">Uncharacterized protein</fullName>
    </submittedName>
</protein>
<gene>
    <name evidence="1" type="ORF">PIBRA_LOCUS11307</name>
</gene>
<dbReference type="Proteomes" id="UP001152562">
    <property type="component" value="Unassembled WGS sequence"/>
</dbReference>
<proteinExistence type="predicted"/>
<sequence>MKVEKLHTSVYLCVHTHTGTQSKTKVSDWRRVGPSGLTESVELTVETGTSVSNATRLRADAPWNITLYDITVMVFV</sequence>
<comment type="caution">
    <text evidence="1">The sequence shown here is derived from an EMBL/GenBank/DDBJ whole genome shotgun (WGS) entry which is preliminary data.</text>
</comment>
<organism evidence="1 2">
    <name type="scientific">Pieris brassicae</name>
    <name type="common">White butterfly</name>
    <name type="synonym">Large white butterfly</name>
    <dbReference type="NCBI Taxonomy" id="7116"/>
    <lineage>
        <taxon>Eukaryota</taxon>
        <taxon>Metazoa</taxon>
        <taxon>Ecdysozoa</taxon>
        <taxon>Arthropoda</taxon>
        <taxon>Hexapoda</taxon>
        <taxon>Insecta</taxon>
        <taxon>Pterygota</taxon>
        <taxon>Neoptera</taxon>
        <taxon>Endopterygota</taxon>
        <taxon>Lepidoptera</taxon>
        <taxon>Glossata</taxon>
        <taxon>Ditrysia</taxon>
        <taxon>Papilionoidea</taxon>
        <taxon>Pieridae</taxon>
        <taxon>Pierinae</taxon>
        <taxon>Pieris</taxon>
    </lineage>
</organism>
<evidence type="ECO:0000313" key="2">
    <source>
        <dbReference type="Proteomes" id="UP001152562"/>
    </source>
</evidence>
<reference evidence="1" key="1">
    <citation type="submission" date="2022-05" db="EMBL/GenBank/DDBJ databases">
        <authorList>
            <person name="Okamura Y."/>
        </authorList>
    </citation>
    <scope>NUCLEOTIDE SEQUENCE</scope>
</reference>
<evidence type="ECO:0000313" key="1">
    <source>
        <dbReference type="EMBL" id="CAH4035226.1"/>
    </source>
</evidence>
<dbReference type="EMBL" id="CALOZG010000042">
    <property type="protein sequence ID" value="CAH4035226.1"/>
    <property type="molecule type" value="Genomic_DNA"/>
</dbReference>
<name>A0A9P0TN06_PIEBR</name>
<dbReference type="AlphaFoldDB" id="A0A9P0TN06"/>